<evidence type="ECO:0000313" key="1">
    <source>
        <dbReference type="EMBL" id="SFV68984.1"/>
    </source>
</evidence>
<gene>
    <name evidence="1" type="ORF">MNB_SM-5-1312</name>
</gene>
<organism evidence="1">
    <name type="scientific">hydrothermal vent metagenome</name>
    <dbReference type="NCBI Taxonomy" id="652676"/>
    <lineage>
        <taxon>unclassified sequences</taxon>
        <taxon>metagenomes</taxon>
        <taxon>ecological metagenomes</taxon>
    </lineage>
</organism>
<protein>
    <recommendedName>
        <fullName evidence="2">RelB/StbD replicon stabilization protein (Antitoxin to RelE/StbE)</fullName>
    </recommendedName>
</protein>
<dbReference type="AlphaFoldDB" id="A0A1W1CT84"/>
<dbReference type="EMBL" id="FPHH01000117">
    <property type="protein sequence ID" value="SFV68984.1"/>
    <property type="molecule type" value="Genomic_DNA"/>
</dbReference>
<evidence type="ECO:0008006" key="2">
    <source>
        <dbReference type="Google" id="ProtNLM"/>
    </source>
</evidence>
<reference evidence="1" key="1">
    <citation type="submission" date="2016-10" db="EMBL/GenBank/DDBJ databases">
        <authorList>
            <person name="de Groot N.N."/>
        </authorList>
    </citation>
    <scope>NUCLEOTIDE SEQUENCE</scope>
</reference>
<sequence length="98" mass="11150">MVSYSQNELASSTDISKQFGYYLSNVSNGMIEKLAILKNNKIEAVMIPTAIYESLINLLDEKEDTEIFRTIEKRLQTPKEDYLDGNAVLKELNLSLDD</sequence>
<name>A0A1W1CT84_9ZZZZ</name>
<accession>A0A1W1CT84</accession>
<proteinExistence type="predicted"/>